<dbReference type="Proteomes" id="UP000608154">
    <property type="component" value="Unassembled WGS sequence"/>
</dbReference>
<evidence type="ECO:0000313" key="4">
    <source>
        <dbReference type="Proteomes" id="UP000608154"/>
    </source>
</evidence>
<dbReference type="EMBL" id="BMHK01000049">
    <property type="protein sequence ID" value="GGC15188.1"/>
    <property type="molecule type" value="Genomic_DNA"/>
</dbReference>
<feature type="compositionally biased region" description="Low complexity" evidence="1">
    <location>
        <begin position="137"/>
        <end position="154"/>
    </location>
</feature>
<name>A0A916TVF7_9SPHN</name>
<keyword evidence="4" id="KW-1185">Reference proteome</keyword>
<feature type="signal peptide" evidence="2">
    <location>
        <begin position="1"/>
        <end position="23"/>
    </location>
</feature>
<proteinExistence type="predicted"/>
<feature type="region of interest" description="Disordered" evidence="1">
    <location>
        <begin position="131"/>
        <end position="163"/>
    </location>
</feature>
<feature type="chain" id="PRO_5037409920" evidence="2">
    <location>
        <begin position="24"/>
        <end position="205"/>
    </location>
</feature>
<dbReference type="RefSeq" id="WP_188773096.1">
    <property type="nucleotide sequence ID" value="NZ_BMHK01000049.1"/>
</dbReference>
<evidence type="ECO:0000256" key="1">
    <source>
        <dbReference type="SAM" id="MobiDB-lite"/>
    </source>
</evidence>
<evidence type="ECO:0000313" key="3">
    <source>
        <dbReference type="EMBL" id="GGC15188.1"/>
    </source>
</evidence>
<comment type="caution">
    <text evidence="3">The sequence shown here is derived from an EMBL/GenBank/DDBJ whole genome shotgun (WGS) entry which is preliminary data.</text>
</comment>
<keyword evidence="2" id="KW-0732">Signal</keyword>
<reference evidence="3" key="1">
    <citation type="journal article" date="2014" name="Int. J. Syst. Evol. Microbiol.">
        <title>Complete genome sequence of Corynebacterium casei LMG S-19264T (=DSM 44701T), isolated from a smear-ripened cheese.</title>
        <authorList>
            <consortium name="US DOE Joint Genome Institute (JGI-PGF)"/>
            <person name="Walter F."/>
            <person name="Albersmeier A."/>
            <person name="Kalinowski J."/>
            <person name="Ruckert C."/>
        </authorList>
    </citation>
    <scope>NUCLEOTIDE SEQUENCE</scope>
    <source>
        <strain evidence="3">CGMCC 1.15095</strain>
    </source>
</reference>
<sequence>MRNPIIAGVSALALAALPAALSAQPMPDEDAAATVPGPAGAPMAQGSATVTLTPAQQAQYEAWPEQQRADYDAWPAEYQSYYWSLTADQQQGYWALTPEQREQIYKLAPAQRELAWKSVVDQMKGLAAGPAQVQANPQGPGTPITGTPAPQTAGQSVPPAMPADPSYEAGPYKGALTPPPASAMNKEYPVCSKTVQDSCRNPGGV</sequence>
<protein>
    <submittedName>
        <fullName evidence="3">Uncharacterized protein</fullName>
    </submittedName>
</protein>
<gene>
    <name evidence="3" type="ORF">GCM10011494_37550</name>
</gene>
<evidence type="ECO:0000256" key="2">
    <source>
        <dbReference type="SAM" id="SignalP"/>
    </source>
</evidence>
<dbReference type="AlphaFoldDB" id="A0A916TVF7"/>
<accession>A0A916TVF7</accession>
<organism evidence="3 4">
    <name type="scientific">Novosphingobium endophyticum</name>
    <dbReference type="NCBI Taxonomy" id="1955250"/>
    <lineage>
        <taxon>Bacteria</taxon>
        <taxon>Pseudomonadati</taxon>
        <taxon>Pseudomonadota</taxon>
        <taxon>Alphaproteobacteria</taxon>
        <taxon>Sphingomonadales</taxon>
        <taxon>Sphingomonadaceae</taxon>
        <taxon>Novosphingobium</taxon>
    </lineage>
</organism>
<reference evidence="3" key="2">
    <citation type="submission" date="2020-09" db="EMBL/GenBank/DDBJ databases">
        <authorList>
            <person name="Sun Q."/>
            <person name="Zhou Y."/>
        </authorList>
    </citation>
    <scope>NUCLEOTIDE SEQUENCE</scope>
    <source>
        <strain evidence="3">CGMCC 1.15095</strain>
    </source>
</reference>